<feature type="compositionally biased region" description="Basic and acidic residues" evidence="1">
    <location>
        <begin position="222"/>
        <end position="249"/>
    </location>
</feature>
<dbReference type="AlphaFoldDB" id="A0AAV5SL41"/>
<dbReference type="SMART" id="SM00355">
    <property type="entry name" value="ZnF_C2H2"/>
    <property type="match status" value="2"/>
</dbReference>
<keyword evidence="4" id="KW-1185">Reference proteome</keyword>
<reference evidence="3" key="1">
    <citation type="submission" date="2023-10" db="EMBL/GenBank/DDBJ databases">
        <title>Genome assembly of Pristionchus species.</title>
        <authorList>
            <person name="Yoshida K."/>
            <person name="Sommer R.J."/>
        </authorList>
    </citation>
    <scope>NUCLEOTIDE SEQUENCE</scope>
    <source>
        <strain evidence="3">RS0144</strain>
    </source>
</reference>
<sequence>MSTRDNPTVDKTESQGAHEYANNVFNTFNNEPLIDSSLLDNKPNGVLKTEDYTVRQNSTDGAPLFKFGTSNAIKKELMEIKDKPFDDFTEIKQEATVADVFCPSTVTSRSLNHMNLFSHEQMVERMEERESSDPTMKEAIKTIAMNKQLIANRNEVVRIDENSSSVMNQPHDSDTNPLEIKESSETVEVKKKRRTSRTSKPVKNTESTEDSDNNDEPSVKIARSESKKDSDIKRKSNKEEPESASKRRYKKNDMELKCPECEYVARSARAWVMHLREKHSTTPGLAGFALLCDCGHESMSNNHSRSCPIANFTVVRKRDESIRRINDEKVTPQCVMCEMYPATTRAYYDHLRIHHKSSLKEVDFFVATNEIFLLCSCGVEDHYGRTDLKHNRTCDRRLFSLHKLTEK</sequence>
<evidence type="ECO:0000313" key="4">
    <source>
        <dbReference type="Proteomes" id="UP001432027"/>
    </source>
</evidence>
<accession>A0AAV5SL41</accession>
<gene>
    <name evidence="3" type="ORF">PENTCL1PPCAC_5597</name>
</gene>
<proteinExistence type="predicted"/>
<feature type="domain" description="C2H2-type" evidence="2">
    <location>
        <begin position="256"/>
        <end position="279"/>
    </location>
</feature>
<feature type="compositionally biased region" description="Basic and acidic residues" evidence="1">
    <location>
        <begin position="171"/>
        <end position="189"/>
    </location>
</feature>
<evidence type="ECO:0000259" key="2">
    <source>
        <dbReference type="SMART" id="SM00355"/>
    </source>
</evidence>
<dbReference type="EMBL" id="BTSX01000002">
    <property type="protein sequence ID" value="GMS83422.1"/>
    <property type="molecule type" value="Genomic_DNA"/>
</dbReference>
<dbReference type="InterPro" id="IPR013087">
    <property type="entry name" value="Znf_C2H2_type"/>
</dbReference>
<name>A0AAV5SL41_9BILA</name>
<evidence type="ECO:0000256" key="1">
    <source>
        <dbReference type="SAM" id="MobiDB-lite"/>
    </source>
</evidence>
<organism evidence="3 4">
    <name type="scientific">Pristionchus entomophagus</name>
    <dbReference type="NCBI Taxonomy" id="358040"/>
    <lineage>
        <taxon>Eukaryota</taxon>
        <taxon>Metazoa</taxon>
        <taxon>Ecdysozoa</taxon>
        <taxon>Nematoda</taxon>
        <taxon>Chromadorea</taxon>
        <taxon>Rhabditida</taxon>
        <taxon>Rhabditina</taxon>
        <taxon>Diplogasteromorpha</taxon>
        <taxon>Diplogasteroidea</taxon>
        <taxon>Neodiplogasteridae</taxon>
        <taxon>Pristionchus</taxon>
    </lineage>
</organism>
<protein>
    <recommendedName>
        <fullName evidence="2">C2H2-type domain-containing protein</fullName>
    </recommendedName>
</protein>
<feature type="region of interest" description="Disordered" evidence="1">
    <location>
        <begin position="161"/>
        <end position="249"/>
    </location>
</feature>
<dbReference type="Proteomes" id="UP001432027">
    <property type="component" value="Unassembled WGS sequence"/>
</dbReference>
<feature type="domain" description="C2H2-type" evidence="2">
    <location>
        <begin position="332"/>
        <end position="354"/>
    </location>
</feature>
<evidence type="ECO:0000313" key="3">
    <source>
        <dbReference type="EMBL" id="GMS83422.1"/>
    </source>
</evidence>
<comment type="caution">
    <text evidence="3">The sequence shown here is derived from an EMBL/GenBank/DDBJ whole genome shotgun (WGS) entry which is preliminary data.</text>
</comment>